<reference evidence="2 3" key="1">
    <citation type="submission" date="2024-01" db="EMBL/GenBank/DDBJ databases">
        <title>The genomes of 5 underutilized Papilionoideae crops provide insights into root nodulation and disease resistance.</title>
        <authorList>
            <person name="Yuan L."/>
        </authorList>
    </citation>
    <scope>NUCLEOTIDE SEQUENCE [LARGE SCALE GENOMIC DNA]</scope>
    <source>
        <strain evidence="2">LY-2023</strain>
        <tissue evidence="2">Leaf</tissue>
    </source>
</reference>
<protein>
    <submittedName>
        <fullName evidence="2">Uncharacterized protein</fullName>
    </submittedName>
</protein>
<evidence type="ECO:0000313" key="3">
    <source>
        <dbReference type="Proteomes" id="UP001359559"/>
    </source>
</evidence>
<name>A0AAN9FBM8_CLITE</name>
<dbReference type="PANTHER" id="PTHR33264:SF25">
    <property type="entry name" value="PROTEIN, PUTATIVE-RELATED"/>
    <property type="match status" value="1"/>
</dbReference>
<gene>
    <name evidence="2" type="ORF">RJT34_28764</name>
</gene>
<evidence type="ECO:0000313" key="2">
    <source>
        <dbReference type="EMBL" id="KAK7272271.1"/>
    </source>
</evidence>
<feature type="region of interest" description="Disordered" evidence="1">
    <location>
        <begin position="1"/>
        <end position="21"/>
    </location>
</feature>
<dbReference type="Proteomes" id="UP001359559">
    <property type="component" value="Unassembled WGS sequence"/>
</dbReference>
<keyword evidence="3" id="KW-1185">Reference proteome</keyword>
<sequence length="161" mass="18161">MAPQQNTLLRSPPVTRRPERRRVSEVAGHATADCAAVCCCLPCAAMDMLILAAFKVPAGLVKKAIDKRKRQLRQKKIMSKKEALLDYRSNSFDNVGFGLGPRPIWEEPLAEEEMECPHSQLEEEMWAQFNGTGFWRSSSQRYATNNNQHSMGNTISDLYTS</sequence>
<dbReference type="AlphaFoldDB" id="A0AAN9FBM8"/>
<evidence type="ECO:0000256" key="1">
    <source>
        <dbReference type="SAM" id="MobiDB-lite"/>
    </source>
</evidence>
<accession>A0AAN9FBM8</accession>
<dbReference type="EMBL" id="JAYKXN010000007">
    <property type="protein sequence ID" value="KAK7272271.1"/>
    <property type="molecule type" value="Genomic_DNA"/>
</dbReference>
<comment type="caution">
    <text evidence="2">The sequence shown here is derived from an EMBL/GenBank/DDBJ whole genome shotgun (WGS) entry which is preliminary data.</text>
</comment>
<dbReference type="PANTHER" id="PTHR33264">
    <property type="entry name" value="EXPRESSED PROTEIN"/>
    <property type="match status" value="1"/>
</dbReference>
<organism evidence="2 3">
    <name type="scientific">Clitoria ternatea</name>
    <name type="common">Butterfly pea</name>
    <dbReference type="NCBI Taxonomy" id="43366"/>
    <lineage>
        <taxon>Eukaryota</taxon>
        <taxon>Viridiplantae</taxon>
        <taxon>Streptophyta</taxon>
        <taxon>Embryophyta</taxon>
        <taxon>Tracheophyta</taxon>
        <taxon>Spermatophyta</taxon>
        <taxon>Magnoliopsida</taxon>
        <taxon>eudicotyledons</taxon>
        <taxon>Gunneridae</taxon>
        <taxon>Pentapetalae</taxon>
        <taxon>rosids</taxon>
        <taxon>fabids</taxon>
        <taxon>Fabales</taxon>
        <taxon>Fabaceae</taxon>
        <taxon>Papilionoideae</taxon>
        <taxon>50 kb inversion clade</taxon>
        <taxon>NPAAA clade</taxon>
        <taxon>indigoferoid/millettioid clade</taxon>
        <taxon>Phaseoleae</taxon>
        <taxon>Clitoria</taxon>
    </lineage>
</organism>
<proteinExistence type="predicted"/>